<sequence>MKKILSALALISFLAVLLVPMVASAQPATQCNIRHDLSAIDAKCVVGNNPIDETDTKAWGLCCTLDGVYTATDWIFVVLIVVVALLIAWGAFMIITAGGAPENLEKGRSYILYALIGLVVALLAKAIPSIVKALLGV</sequence>
<evidence type="ECO:0000256" key="2">
    <source>
        <dbReference type="SAM" id="SignalP"/>
    </source>
</evidence>
<proteinExistence type="predicted"/>
<reference evidence="4" key="1">
    <citation type="submission" date="2017-09" db="EMBL/GenBank/DDBJ databases">
        <title>Depth-based differentiation of microbial function through sediment-hosted aquifers and enrichment of novel symbionts in the deep terrestrial subsurface.</title>
        <authorList>
            <person name="Probst A.J."/>
            <person name="Ladd B."/>
            <person name="Jarett J.K."/>
            <person name="Geller-Mcgrath D.E."/>
            <person name="Sieber C.M.K."/>
            <person name="Emerson J.B."/>
            <person name="Anantharaman K."/>
            <person name="Thomas B.C."/>
            <person name="Malmstrom R."/>
            <person name="Stieglmeier M."/>
            <person name="Klingl A."/>
            <person name="Woyke T."/>
            <person name="Ryan C.M."/>
            <person name="Banfield J.F."/>
        </authorList>
    </citation>
    <scope>NUCLEOTIDE SEQUENCE [LARGE SCALE GENOMIC DNA]</scope>
</reference>
<dbReference type="Pfam" id="PF18895">
    <property type="entry name" value="T4SS_pilin"/>
    <property type="match status" value="1"/>
</dbReference>
<evidence type="ECO:0000313" key="4">
    <source>
        <dbReference type="Proteomes" id="UP000229784"/>
    </source>
</evidence>
<dbReference type="EMBL" id="PEXQ01000003">
    <property type="protein sequence ID" value="PIU16592.1"/>
    <property type="molecule type" value="Genomic_DNA"/>
</dbReference>
<evidence type="ECO:0000313" key="3">
    <source>
        <dbReference type="EMBL" id="PIU16592.1"/>
    </source>
</evidence>
<organism evidence="3 4">
    <name type="scientific">bacterium (Candidatus Gribaldobacteria) CG08_land_8_20_14_0_20_39_15</name>
    <dbReference type="NCBI Taxonomy" id="2014273"/>
    <lineage>
        <taxon>Bacteria</taxon>
        <taxon>Candidatus Gribaldobacteria</taxon>
    </lineage>
</organism>
<dbReference type="AlphaFoldDB" id="A0A2M6XVB8"/>
<keyword evidence="1" id="KW-0472">Membrane</keyword>
<name>A0A2M6XVB8_9BACT</name>
<dbReference type="InterPro" id="IPR043993">
    <property type="entry name" value="T4SS_pilin"/>
</dbReference>
<dbReference type="Proteomes" id="UP000229784">
    <property type="component" value="Unassembled WGS sequence"/>
</dbReference>
<protein>
    <submittedName>
        <fullName evidence="3">Uncharacterized protein</fullName>
    </submittedName>
</protein>
<feature type="signal peptide" evidence="2">
    <location>
        <begin position="1"/>
        <end position="25"/>
    </location>
</feature>
<gene>
    <name evidence="3" type="ORF">COT20_00070</name>
</gene>
<feature type="chain" id="PRO_5014636994" evidence="2">
    <location>
        <begin position="26"/>
        <end position="137"/>
    </location>
</feature>
<accession>A0A2M6XVB8</accession>
<evidence type="ECO:0000256" key="1">
    <source>
        <dbReference type="SAM" id="Phobius"/>
    </source>
</evidence>
<feature type="transmembrane region" description="Helical" evidence="1">
    <location>
        <begin position="74"/>
        <end position="98"/>
    </location>
</feature>
<keyword evidence="2" id="KW-0732">Signal</keyword>
<feature type="transmembrane region" description="Helical" evidence="1">
    <location>
        <begin position="110"/>
        <end position="131"/>
    </location>
</feature>
<comment type="caution">
    <text evidence="3">The sequence shown here is derived from an EMBL/GenBank/DDBJ whole genome shotgun (WGS) entry which is preliminary data.</text>
</comment>
<keyword evidence="1" id="KW-0812">Transmembrane</keyword>
<keyword evidence="1" id="KW-1133">Transmembrane helix</keyword>